<dbReference type="OrthoDB" id="403896at2"/>
<dbReference type="GO" id="GO:0043190">
    <property type="term" value="C:ATP-binding cassette (ABC) transporter complex"/>
    <property type="evidence" value="ECO:0007669"/>
    <property type="project" value="InterPro"/>
</dbReference>
<evidence type="ECO:0000313" key="8">
    <source>
        <dbReference type="Proteomes" id="UP000305100"/>
    </source>
</evidence>
<dbReference type="CDD" id="cd08504">
    <property type="entry name" value="PBP2_OppA"/>
    <property type="match status" value="1"/>
</dbReference>
<comment type="subcellular location">
    <subcellularLocation>
        <location evidence="1">Cell envelope</location>
    </subcellularLocation>
</comment>
<keyword evidence="5" id="KW-0653">Protein transport</keyword>
<dbReference type="Proteomes" id="UP000305100">
    <property type="component" value="Unassembled WGS sequence"/>
</dbReference>
<protein>
    <submittedName>
        <fullName evidence="7">Peptide ABC transporter substrate-binding protein</fullName>
    </submittedName>
</protein>
<comment type="caution">
    <text evidence="7">The sequence shown here is derived from an EMBL/GenBank/DDBJ whole genome shotgun (WGS) entry which is preliminary data.</text>
</comment>
<dbReference type="InterPro" id="IPR039424">
    <property type="entry name" value="SBP_5"/>
</dbReference>
<evidence type="ECO:0000256" key="4">
    <source>
        <dbReference type="ARBA" id="ARBA00022729"/>
    </source>
</evidence>
<dbReference type="PANTHER" id="PTHR30290">
    <property type="entry name" value="PERIPLASMIC BINDING COMPONENT OF ABC TRANSPORTER"/>
    <property type="match status" value="1"/>
</dbReference>
<organism evidence="7 8">
    <name type="scientific">Lentilactobacillus parafarraginis</name>
    <dbReference type="NCBI Taxonomy" id="390842"/>
    <lineage>
        <taxon>Bacteria</taxon>
        <taxon>Bacillati</taxon>
        <taxon>Bacillota</taxon>
        <taxon>Bacilli</taxon>
        <taxon>Lactobacillales</taxon>
        <taxon>Lactobacillaceae</taxon>
        <taxon>Lentilactobacillus</taxon>
    </lineage>
</organism>
<dbReference type="FunFam" id="3.10.105.10:FF:000001">
    <property type="entry name" value="Oligopeptide ABC transporter, oligopeptide-binding protein"/>
    <property type="match status" value="1"/>
</dbReference>
<evidence type="ECO:0000256" key="2">
    <source>
        <dbReference type="ARBA" id="ARBA00005695"/>
    </source>
</evidence>
<dbReference type="GO" id="GO:0030288">
    <property type="term" value="C:outer membrane-bounded periplasmic space"/>
    <property type="evidence" value="ECO:0007669"/>
    <property type="project" value="UniProtKB-ARBA"/>
</dbReference>
<proteinExistence type="inferred from homology"/>
<keyword evidence="3" id="KW-0813">Transport</keyword>
<accession>A0A5R9CT56</accession>
<gene>
    <name evidence="7" type="ORF">FEZ41_09390</name>
</gene>
<evidence type="ECO:0000256" key="5">
    <source>
        <dbReference type="ARBA" id="ARBA00022856"/>
    </source>
</evidence>
<dbReference type="InterPro" id="IPR000914">
    <property type="entry name" value="SBP_5_dom"/>
</dbReference>
<dbReference type="PIRSF" id="PIRSF002741">
    <property type="entry name" value="MppA"/>
    <property type="match status" value="1"/>
</dbReference>
<feature type="domain" description="Solute-binding protein family 5" evidence="6">
    <location>
        <begin position="78"/>
        <end position="460"/>
    </location>
</feature>
<comment type="similarity">
    <text evidence="2">Belongs to the bacterial solute-binding protein 5 family.</text>
</comment>
<evidence type="ECO:0000256" key="3">
    <source>
        <dbReference type="ARBA" id="ARBA00022448"/>
    </source>
</evidence>
<sequence length="541" mass="60646">MILINDRRLRLLPVIVLVGLAVTGCGAKTATKPHQNTVHWMQANPISSMDISKMTDLVSDTTLNATNEGLLRVVKGNKLIPGVAKRYHVSKDGLTWTFQLRHSKWSDGTPVTAKDFVYSWRRTVAPKTAGQFAYTFDHIKNATAINQGKDSPKRLGVQAIGNYRLVVHLFKPQSYFKYLVSQAYFFPQSAAAVKKFGARYGTSSQRMIYNGPFKLTGWNGTNDTWNLVKNPEYWNPASVKPTKIAFQVEKDPATALNQYQSHKLDSVTLSGQQVAQYRHDKNLHLRKNAQMWFLEMNQKKEAFFRNANIRKAISLSINRKQLTNHVLQDGSTPSKGFVALGLGARHGVDFANAAEVTSAVTDNHKQALTYWRKGLRQTGHKSVSYSLLVDDTDTAKRTGEFIQSELSALPGFHVTTSSMPFKSRLTRSANGQFDMVLSSWTGDYPDPMTSLSNMTSHSSYNHGKWHNARYDQLIAKAEGQDATNPAKRWADMVAAEKTLANDQGVVVLYQAAIAQLVRSNIKGIQFFPESPQWDWRNVTVK</sequence>
<dbReference type="RefSeq" id="WP_138467693.1">
    <property type="nucleotide sequence ID" value="NZ_VBSX01000022.1"/>
</dbReference>
<dbReference type="Gene3D" id="3.90.76.10">
    <property type="entry name" value="Dipeptide-binding Protein, Domain 1"/>
    <property type="match status" value="1"/>
</dbReference>
<reference evidence="7 8" key="1">
    <citation type="submission" date="2019-05" db="EMBL/GenBank/DDBJ databases">
        <title>The metagenome of a microbial culture collection derived from dairy environment covers the genomic content of the human microbiome.</title>
        <authorList>
            <person name="Roder T."/>
            <person name="Wuthrich D."/>
            <person name="Sattari Z."/>
            <person name="Von Ah U."/>
            <person name="Bar C."/>
            <person name="Ronchi F."/>
            <person name="Macpherson A.J."/>
            <person name="Ganal-Vonarburg S.C."/>
            <person name="Bruggmann R."/>
            <person name="Vergeres G."/>
        </authorList>
    </citation>
    <scope>NUCLEOTIDE SEQUENCE [LARGE SCALE GENOMIC DNA]</scope>
    <source>
        <strain evidence="7 8">FAM 1079</strain>
    </source>
</reference>
<keyword evidence="5" id="KW-0571">Peptide transport</keyword>
<dbReference type="InterPro" id="IPR030678">
    <property type="entry name" value="Peptide/Ni-bd"/>
</dbReference>
<name>A0A5R9CT56_9LACO</name>
<evidence type="ECO:0000259" key="6">
    <source>
        <dbReference type="Pfam" id="PF00496"/>
    </source>
</evidence>
<dbReference type="GO" id="GO:0015833">
    <property type="term" value="P:peptide transport"/>
    <property type="evidence" value="ECO:0007669"/>
    <property type="project" value="UniProtKB-KW"/>
</dbReference>
<dbReference type="PANTHER" id="PTHR30290:SF10">
    <property type="entry name" value="PERIPLASMIC OLIGOPEPTIDE-BINDING PROTEIN-RELATED"/>
    <property type="match status" value="1"/>
</dbReference>
<dbReference type="EMBL" id="VBSX01000022">
    <property type="protein sequence ID" value="TLQ18492.1"/>
    <property type="molecule type" value="Genomic_DNA"/>
</dbReference>
<dbReference type="AlphaFoldDB" id="A0A5R9CT56"/>
<dbReference type="Pfam" id="PF00496">
    <property type="entry name" value="SBP_bac_5"/>
    <property type="match status" value="1"/>
</dbReference>
<dbReference type="PROSITE" id="PS51257">
    <property type="entry name" value="PROKAR_LIPOPROTEIN"/>
    <property type="match status" value="1"/>
</dbReference>
<dbReference type="Gene3D" id="3.10.105.10">
    <property type="entry name" value="Dipeptide-binding Protein, Domain 3"/>
    <property type="match status" value="1"/>
</dbReference>
<dbReference type="GO" id="GO:1904680">
    <property type="term" value="F:peptide transmembrane transporter activity"/>
    <property type="evidence" value="ECO:0007669"/>
    <property type="project" value="TreeGrafter"/>
</dbReference>
<dbReference type="Gene3D" id="3.40.190.10">
    <property type="entry name" value="Periplasmic binding protein-like II"/>
    <property type="match status" value="1"/>
</dbReference>
<dbReference type="FunFam" id="3.90.76.10:FF:000001">
    <property type="entry name" value="Oligopeptide ABC transporter substrate-binding protein"/>
    <property type="match status" value="1"/>
</dbReference>
<dbReference type="SUPFAM" id="SSF53850">
    <property type="entry name" value="Periplasmic binding protein-like II"/>
    <property type="match status" value="1"/>
</dbReference>
<evidence type="ECO:0000313" key="7">
    <source>
        <dbReference type="EMBL" id="TLQ18492.1"/>
    </source>
</evidence>
<evidence type="ECO:0000256" key="1">
    <source>
        <dbReference type="ARBA" id="ARBA00004196"/>
    </source>
</evidence>
<keyword evidence="4" id="KW-0732">Signal</keyword>